<evidence type="ECO:0000313" key="4">
    <source>
        <dbReference type="Proteomes" id="UP000271631"/>
    </source>
</evidence>
<accession>A0A0N0WTM4</accession>
<proteinExistence type="predicted"/>
<dbReference type="AlphaFoldDB" id="A0A0N0WTM4"/>
<dbReference type="InterPro" id="IPR013762">
    <property type="entry name" value="Integrase-like_cat_sf"/>
</dbReference>
<keyword evidence="1" id="KW-0233">DNA recombination</keyword>
<dbReference type="Pfam" id="PF00589">
    <property type="entry name" value="Phage_integrase"/>
    <property type="match status" value="1"/>
</dbReference>
<feature type="domain" description="Tyr recombinase" evidence="2">
    <location>
        <begin position="413"/>
        <end position="632"/>
    </location>
</feature>
<sequence>MISRLNSAQVDATIESFVARATDDRESLLQICLSKKADLAVSAGYAVQHTGLSASTVMNKAPLFQPILDAMADEGIIVSGHPSGACEWRRRLLAWYEGMPEEQKLAIPVTANTIRYRGYLSDVPELVGFPSARAKYELVRSTFEEILEDLRALGVLDREYQTVVERVASKKPVEQTEAGKLTAAFRSLRSVSLYRLSDVMPVEPERPFIHLLHLFSAASMSASSKSGQSNFIEAYKYFRDYLRVAEFTGLEDLRELVSPYALPKFRVYLQEKIIERVLSTSHCNTLMSSARKMMERALQIDGLGLTTFMAAQGFDAERETDQYKPYAAPVRARISEAVLEEIAETNRLAQPYILSHVGEDPLAPNGKVRHGCGTLENARWIFENKLDCKPLGFKSANREDPYEKAFITIIQSSELSIFDTYKEWGVLYQIDSRVLAPYVIRLAQVTGMNADSLLGLDLDDFIERHDLTDRPCLLYWKERSDGEKMYHLDLFHAEISWLTTSQGRAVKQVFDDIKFLTRNLRAEAQPEVENKLFIYRSSSPRKFGVVDSIENSSSSMINKIMKGFSEDWGLLDEEGNPLPLSASRFRPSFVSELIERGVSPREIQVMLGHKNISTTMAYLDQMDFNPMARKMLNKVLHEMHHETMEESVTMIPTKTIESTPKGMPMETGTVTCMNVYDPPDFIKNLRDYDPSKPCTLFNKCLSCSNSIITVSHLPELFARRRDYQRMIEVNRVLDTPYGTVILDNLDVLNSILDPQTSDFSGDELAKAERLSENLQVDILTEGVTL</sequence>
<dbReference type="InterPro" id="IPR002104">
    <property type="entry name" value="Integrase_catalytic"/>
</dbReference>
<dbReference type="GO" id="GO:0015074">
    <property type="term" value="P:DNA integration"/>
    <property type="evidence" value="ECO:0007669"/>
    <property type="project" value="InterPro"/>
</dbReference>
<dbReference type="RefSeq" id="WP_238418102.1">
    <property type="nucleotide sequence ID" value="NZ_JAEVFP010000105.1"/>
</dbReference>
<organism evidence="3 4">
    <name type="scientific">Pseudomonas syringae pv. maculicola</name>
    <dbReference type="NCBI Taxonomy" id="59511"/>
    <lineage>
        <taxon>Bacteria</taxon>
        <taxon>Pseudomonadati</taxon>
        <taxon>Pseudomonadota</taxon>
        <taxon>Gammaproteobacteria</taxon>
        <taxon>Pseudomonadales</taxon>
        <taxon>Pseudomonadaceae</taxon>
        <taxon>Pseudomonas</taxon>
    </lineage>
</organism>
<gene>
    <name evidence="3" type="ORF">ALP13_01676</name>
</gene>
<comment type="caution">
    <text evidence="3">The sequence shown here is derived from an EMBL/GenBank/DDBJ whole genome shotgun (WGS) entry which is preliminary data.</text>
</comment>
<name>A0A0N0WTM4_PSEYM</name>
<evidence type="ECO:0000256" key="1">
    <source>
        <dbReference type="ARBA" id="ARBA00023172"/>
    </source>
</evidence>
<dbReference type="CDD" id="cd00397">
    <property type="entry name" value="DNA_BRE_C"/>
    <property type="match status" value="1"/>
</dbReference>
<dbReference type="PROSITE" id="PS51898">
    <property type="entry name" value="TYR_RECOMBINASE"/>
    <property type="match status" value="1"/>
</dbReference>
<evidence type="ECO:0000313" key="3">
    <source>
        <dbReference type="EMBL" id="RMV44536.1"/>
    </source>
</evidence>
<dbReference type="EMBL" id="RBUQ01000003">
    <property type="protein sequence ID" value="RMV44536.1"/>
    <property type="molecule type" value="Genomic_DNA"/>
</dbReference>
<dbReference type="SUPFAM" id="SSF56349">
    <property type="entry name" value="DNA breaking-rejoining enzymes"/>
    <property type="match status" value="1"/>
</dbReference>
<evidence type="ECO:0000259" key="2">
    <source>
        <dbReference type="PROSITE" id="PS51898"/>
    </source>
</evidence>
<protein>
    <submittedName>
        <fullName evidence="3">Site-specific recombinase XerD</fullName>
    </submittedName>
</protein>
<dbReference type="Gene3D" id="1.10.443.10">
    <property type="entry name" value="Intergrase catalytic core"/>
    <property type="match status" value="1"/>
</dbReference>
<dbReference type="InterPro" id="IPR011010">
    <property type="entry name" value="DNA_brk_join_enz"/>
</dbReference>
<dbReference type="GO" id="GO:0003677">
    <property type="term" value="F:DNA binding"/>
    <property type="evidence" value="ECO:0007669"/>
    <property type="project" value="InterPro"/>
</dbReference>
<reference evidence="3 4" key="1">
    <citation type="submission" date="2018-08" db="EMBL/GenBank/DDBJ databases">
        <title>Recombination of ecologically and evolutionarily significant loci maintains genetic cohesion in the Pseudomonas syringae species complex.</title>
        <authorList>
            <person name="Dillon M."/>
            <person name="Thakur S."/>
            <person name="Almeida R.N.D."/>
            <person name="Weir B.S."/>
            <person name="Guttman D.S."/>
        </authorList>
    </citation>
    <scope>NUCLEOTIDE SEQUENCE [LARGE SCALE GENOMIC DNA]</scope>
    <source>
        <strain evidence="3 4">ICMP 11281</strain>
    </source>
</reference>
<dbReference type="GO" id="GO:0006310">
    <property type="term" value="P:DNA recombination"/>
    <property type="evidence" value="ECO:0007669"/>
    <property type="project" value="UniProtKB-KW"/>
</dbReference>
<dbReference type="Proteomes" id="UP000271631">
    <property type="component" value="Unassembled WGS sequence"/>
</dbReference>